<evidence type="ECO:0000313" key="13">
    <source>
        <dbReference type="Proteomes" id="UP000198788"/>
    </source>
</evidence>
<evidence type="ECO:0000256" key="1">
    <source>
        <dbReference type="ARBA" id="ARBA00004651"/>
    </source>
</evidence>
<keyword evidence="6 9" id="KW-1133">Transmembrane helix</keyword>
<evidence type="ECO:0000256" key="3">
    <source>
        <dbReference type="ARBA" id="ARBA00022475"/>
    </source>
</evidence>
<gene>
    <name evidence="9" type="primary">lnt</name>
    <name evidence="12" type="ORF">SAMN05192570_0768</name>
</gene>
<keyword evidence="8 9" id="KW-0012">Acyltransferase</keyword>
<evidence type="ECO:0000259" key="11">
    <source>
        <dbReference type="PROSITE" id="PS50263"/>
    </source>
</evidence>
<feature type="region of interest" description="Disordered" evidence="10">
    <location>
        <begin position="1"/>
        <end position="20"/>
    </location>
</feature>
<comment type="function">
    <text evidence="9">Catalyzes the phospholipid dependent N-acylation of the N-terminal cysteine of apolipoprotein, the last step in lipoprotein maturation.</text>
</comment>
<dbReference type="EC" id="2.3.1.269" evidence="9"/>
<evidence type="ECO:0000256" key="7">
    <source>
        <dbReference type="ARBA" id="ARBA00023136"/>
    </source>
</evidence>
<feature type="transmembrane region" description="Helical" evidence="9">
    <location>
        <begin position="141"/>
        <end position="160"/>
    </location>
</feature>
<evidence type="ECO:0000256" key="6">
    <source>
        <dbReference type="ARBA" id="ARBA00022989"/>
    </source>
</evidence>
<comment type="subcellular location">
    <subcellularLocation>
        <location evidence="1 9">Cell membrane</location>
        <topology evidence="1 9">Multi-pass membrane protein</topology>
    </subcellularLocation>
</comment>
<keyword evidence="12" id="KW-0449">Lipoprotein</keyword>
<accession>A0A1I6P2G1</accession>
<reference evidence="13" key="1">
    <citation type="submission" date="2016-10" db="EMBL/GenBank/DDBJ databases">
        <authorList>
            <person name="Varghese N."/>
            <person name="Submissions S."/>
        </authorList>
    </citation>
    <scope>NUCLEOTIDE SEQUENCE [LARGE SCALE GENOMIC DNA]</scope>
    <source>
        <strain evidence="13">CGMCC 1.10683</strain>
    </source>
</reference>
<dbReference type="PROSITE" id="PS50263">
    <property type="entry name" value="CN_HYDROLASE"/>
    <property type="match status" value="1"/>
</dbReference>
<feature type="domain" description="CN hydrolase" evidence="11">
    <location>
        <begin position="249"/>
        <end position="506"/>
    </location>
</feature>
<protein>
    <recommendedName>
        <fullName evidence="9">Apolipoprotein N-acyltransferase</fullName>
        <shortName evidence="9">ALP N-acyltransferase</shortName>
        <ecNumber evidence="9">2.3.1.269</ecNumber>
    </recommendedName>
</protein>
<keyword evidence="4 9" id="KW-0808">Transferase</keyword>
<dbReference type="GO" id="GO:0016410">
    <property type="term" value="F:N-acyltransferase activity"/>
    <property type="evidence" value="ECO:0007669"/>
    <property type="project" value="UniProtKB-UniRule"/>
</dbReference>
<comment type="pathway">
    <text evidence="9">Protein modification; lipoprotein biosynthesis (N-acyl transfer).</text>
</comment>
<evidence type="ECO:0000256" key="9">
    <source>
        <dbReference type="HAMAP-Rule" id="MF_01148"/>
    </source>
</evidence>
<dbReference type="STRING" id="871741.SAMN05192570_0768"/>
<dbReference type="Gene3D" id="3.60.110.10">
    <property type="entry name" value="Carbon-nitrogen hydrolase"/>
    <property type="match status" value="1"/>
</dbReference>
<evidence type="ECO:0000256" key="5">
    <source>
        <dbReference type="ARBA" id="ARBA00022692"/>
    </source>
</evidence>
<feature type="transmembrane region" description="Helical" evidence="9">
    <location>
        <begin position="50"/>
        <end position="66"/>
    </location>
</feature>
<dbReference type="Pfam" id="PF20154">
    <property type="entry name" value="LNT_N"/>
    <property type="match status" value="1"/>
</dbReference>
<keyword evidence="5 9" id="KW-0812">Transmembrane</keyword>
<organism evidence="12 13">
    <name type="scientific">Brevundimonas viscosa</name>
    <dbReference type="NCBI Taxonomy" id="871741"/>
    <lineage>
        <taxon>Bacteria</taxon>
        <taxon>Pseudomonadati</taxon>
        <taxon>Pseudomonadota</taxon>
        <taxon>Alphaproteobacteria</taxon>
        <taxon>Caulobacterales</taxon>
        <taxon>Caulobacteraceae</taxon>
        <taxon>Brevundimonas</taxon>
    </lineage>
</organism>
<dbReference type="HAMAP" id="MF_01148">
    <property type="entry name" value="Lnt"/>
    <property type="match status" value="1"/>
</dbReference>
<dbReference type="InterPro" id="IPR036526">
    <property type="entry name" value="C-N_Hydrolase_sf"/>
</dbReference>
<evidence type="ECO:0000256" key="4">
    <source>
        <dbReference type="ARBA" id="ARBA00022679"/>
    </source>
</evidence>
<dbReference type="CDD" id="cd07571">
    <property type="entry name" value="ALP_N-acyl_transferase"/>
    <property type="match status" value="1"/>
</dbReference>
<feature type="transmembrane region" description="Helical" evidence="9">
    <location>
        <begin position="180"/>
        <end position="201"/>
    </location>
</feature>
<feature type="transmembrane region" description="Helical" evidence="9">
    <location>
        <begin position="519"/>
        <end position="536"/>
    </location>
</feature>
<dbReference type="SUPFAM" id="SSF56317">
    <property type="entry name" value="Carbon-nitrogen hydrolase"/>
    <property type="match status" value="1"/>
</dbReference>
<dbReference type="Pfam" id="PF00795">
    <property type="entry name" value="CN_hydrolase"/>
    <property type="match status" value="1"/>
</dbReference>
<keyword evidence="3 9" id="KW-1003">Cell membrane</keyword>
<dbReference type="PANTHER" id="PTHR38686:SF1">
    <property type="entry name" value="APOLIPOPROTEIN N-ACYLTRANSFERASE"/>
    <property type="match status" value="1"/>
</dbReference>
<comment type="similarity">
    <text evidence="2 9">Belongs to the CN hydrolase family. Apolipoprotein N-acyltransferase subfamily.</text>
</comment>
<proteinExistence type="inferred from homology"/>
<name>A0A1I6P2G1_9CAUL</name>
<dbReference type="GO" id="GO:0005886">
    <property type="term" value="C:plasma membrane"/>
    <property type="evidence" value="ECO:0007669"/>
    <property type="project" value="UniProtKB-SubCell"/>
</dbReference>
<evidence type="ECO:0000313" key="12">
    <source>
        <dbReference type="EMBL" id="SFS34335.1"/>
    </source>
</evidence>
<dbReference type="UniPathway" id="UPA00666"/>
<dbReference type="AlphaFoldDB" id="A0A1I6P2G1"/>
<sequence>MPVWAWPTHTGPMQPTSDPETRRRRLILRFGRIALALLAGAGAALAHPPFGILPGLLGYPLLMLLAERSTTLRGAFWMGWLAGFAYFFISCWWVAEAFLVNPAQAWMAPFAASLLPIGLGIFWGAATALYRRFAPAGVRRVLVFAAFFCLLEWLRGHVLTGFPWNPAGASWKAGSAASQFAAVAGVYGLGFVTVASVAAFGPLCDRAPRRIRLLAAAGGAAALAALMIGGQLRLASAQVEARGPLVRIVQADVPQGSKWSPEAYHGIVERYVNLTARPAVVTPDIVVWPEGALPASANQVFAAGAWEANAIAEAVQPGQTLIVGLGRGEADPSAAEGARYFNSAFVLTHIGDAGLRVSAIYDKHRLVPFGEYLPAGDLLGALGVRSLTHMPLDFSPGPTPAPIEIPGAPRAQPLICYESLYPGFTPGAADRPGWIVNISNDAWFGRTSGPLQHLNLASYRAIETGLPVVRSTPTGVSAMIDPWGRVVDGARLDPGESGVIDARLPAPAAVTLYGRAGDLLFWLAVLGGLALAVRLGRITRLARELRSGAGGGGHI</sequence>
<feature type="transmembrane region" description="Helical" evidence="9">
    <location>
        <begin position="107"/>
        <end position="129"/>
    </location>
</feature>
<feature type="transmembrane region" description="Helical" evidence="9">
    <location>
        <begin position="75"/>
        <end position="95"/>
    </location>
</feature>
<keyword evidence="7 9" id="KW-0472">Membrane</keyword>
<feature type="transmembrane region" description="Helical" evidence="9">
    <location>
        <begin position="213"/>
        <end position="232"/>
    </location>
</feature>
<evidence type="ECO:0000256" key="10">
    <source>
        <dbReference type="SAM" id="MobiDB-lite"/>
    </source>
</evidence>
<evidence type="ECO:0000256" key="2">
    <source>
        <dbReference type="ARBA" id="ARBA00010065"/>
    </source>
</evidence>
<evidence type="ECO:0000256" key="8">
    <source>
        <dbReference type="ARBA" id="ARBA00023315"/>
    </source>
</evidence>
<dbReference type="NCBIfam" id="TIGR00546">
    <property type="entry name" value="lnt"/>
    <property type="match status" value="1"/>
</dbReference>
<comment type="catalytic activity">
    <reaction evidence="9">
        <text>N-terminal S-1,2-diacyl-sn-glyceryl-L-cysteinyl-[lipoprotein] + a glycerophospholipid = N-acyl-S-1,2-diacyl-sn-glyceryl-L-cysteinyl-[lipoprotein] + a 2-acyl-sn-glycero-3-phospholipid + H(+)</text>
        <dbReference type="Rhea" id="RHEA:48228"/>
        <dbReference type="Rhea" id="RHEA-COMP:14681"/>
        <dbReference type="Rhea" id="RHEA-COMP:14684"/>
        <dbReference type="ChEBI" id="CHEBI:15378"/>
        <dbReference type="ChEBI" id="CHEBI:136912"/>
        <dbReference type="ChEBI" id="CHEBI:140656"/>
        <dbReference type="ChEBI" id="CHEBI:140657"/>
        <dbReference type="ChEBI" id="CHEBI:140660"/>
        <dbReference type="EC" id="2.3.1.269"/>
    </reaction>
</comment>
<keyword evidence="13" id="KW-1185">Reference proteome</keyword>
<dbReference type="InterPro" id="IPR045378">
    <property type="entry name" value="LNT_N"/>
</dbReference>
<dbReference type="InterPro" id="IPR003010">
    <property type="entry name" value="C-N_Hydrolase"/>
</dbReference>
<dbReference type="EMBL" id="FOZV01000001">
    <property type="protein sequence ID" value="SFS34335.1"/>
    <property type="molecule type" value="Genomic_DNA"/>
</dbReference>
<dbReference type="InterPro" id="IPR004563">
    <property type="entry name" value="Apolipo_AcylTrfase"/>
</dbReference>
<dbReference type="PANTHER" id="PTHR38686">
    <property type="entry name" value="APOLIPOPROTEIN N-ACYLTRANSFERASE"/>
    <property type="match status" value="1"/>
</dbReference>
<dbReference type="Proteomes" id="UP000198788">
    <property type="component" value="Unassembled WGS sequence"/>
</dbReference>
<dbReference type="GO" id="GO:0042158">
    <property type="term" value="P:lipoprotein biosynthetic process"/>
    <property type="evidence" value="ECO:0007669"/>
    <property type="project" value="UniProtKB-UniRule"/>
</dbReference>